<dbReference type="EMBL" id="ANIX01003005">
    <property type="protein sequence ID" value="ETP09225.1"/>
    <property type="molecule type" value="Genomic_DNA"/>
</dbReference>
<organism evidence="1 2">
    <name type="scientific">Phytophthora nicotianae CJ01A1</name>
    <dbReference type="NCBI Taxonomy" id="1317063"/>
    <lineage>
        <taxon>Eukaryota</taxon>
        <taxon>Sar</taxon>
        <taxon>Stramenopiles</taxon>
        <taxon>Oomycota</taxon>
        <taxon>Peronosporomycetes</taxon>
        <taxon>Peronosporales</taxon>
        <taxon>Peronosporaceae</taxon>
        <taxon>Phytophthora</taxon>
    </lineage>
</organism>
<protein>
    <submittedName>
        <fullName evidence="1">Uncharacterized protein</fullName>
    </submittedName>
</protein>
<comment type="caution">
    <text evidence="1">The sequence shown here is derived from an EMBL/GenBank/DDBJ whole genome shotgun (WGS) entry which is preliminary data.</text>
</comment>
<evidence type="ECO:0000313" key="1">
    <source>
        <dbReference type="EMBL" id="ETP09225.1"/>
    </source>
</evidence>
<dbReference type="AlphaFoldDB" id="W2WF60"/>
<proteinExistence type="predicted"/>
<evidence type="ECO:0000313" key="2">
    <source>
        <dbReference type="Proteomes" id="UP000018958"/>
    </source>
</evidence>
<name>W2WF60_PHYNI</name>
<gene>
    <name evidence="1" type="ORF">F441_14900</name>
</gene>
<sequence>MNTKLPDNVADKVVADLMQIFVVNGVAPVSLQDLVNLRVDLAAEIHRAIGTIQVPQGIATQPPREVLTSAWQRWEWGDGKLAHAVPKGGIRPYKLLSKQHDIKRSHQMRHSRARKVMEYIVQLTKPPGALPGEVTDISSLQLAAADKVFGVVFHTLLSQLYCNMPKRLEELTYGTIYNRLCKHLQTQQRELVQQQTN</sequence>
<reference evidence="1 2" key="1">
    <citation type="submission" date="2013-11" db="EMBL/GenBank/DDBJ databases">
        <title>The Genome Sequence of Phytophthora parasitica CJ01A1.</title>
        <authorList>
            <consortium name="The Broad Institute Genomics Platform"/>
            <person name="Russ C."/>
            <person name="Tyler B."/>
            <person name="Panabieres F."/>
            <person name="Shan W."/>
            <person name="Tripathy S."/>
            <person name="Grunwald N."/>
            <person name="Machado M."/>
            <person name="Johnson C.S."/>
            <person name="Walker B."/>
            <person name="Young S.K."/>
            <person name="Zeng Q."/>
            <person name="Gargeya S."/>
            <person name="Fitzgerald M."/>
            <person name="Haas B."/>
            <person name="Abouelleil A."/>
            <person name="Allen A.W."/>
            <person name="Alvarado L."/>
            <person name="Arachchi H.M."/>
            <person name="Berlin A.M."/>
            <person name="Chapman S.B."/>
            <person name="Gainer-Dewar J."/>
            <person name="Goldberg J."/>
            <person name="Griggs A."/>
            <person name="Gujja S."/>
            <person name="Hansen M."/>
            <person name="Howarth C."/>
            <person name="Imamovic A."/>
            <person name="Ireland A."/>
            <person name="Larimer J."/>
            <person name="McCowan C."/>
            <person name="Murphy C."/>
            <person name="Pearson M."/>
            <person name="Poon T.W."/>
            <person name="Priest M."/>
            <person name="Roberts A."/>
            <person name="Saif S."/>
            <person name="Shea T."/>
            <person name="Sisk P."/>
            <person name="Sykes S."/>
            <person name="Wortman J."/>
            <person name="Nusbaum C."/>
            <person name="Birren B."/>
        </authorList>
    </citation>
    <scope>NUCLEOTIDE SEQUENCE [LARGE SCALE GENOMIC DNA]</scope>
    <source>
        <strain evidence="1 2">CJ01A1</strain>
    </source>
</reference>
<accession>W2WF60</accession>
<dbReference type="Proteomes" id="UP000018958">
    <property type="component" value="Unassembled WGS sequence"/>
</dbReference>